<dbReference type="OrthoDB" id="4376121at2"/>
<gene>
    <name evidence="2" type="ORF">GOHSU_04_01130</name>
</gene>
<dbReference type="RefSeq" id="WP_005936057.1">
    <property type="nucleotide sequence ID" value="NZ_ATVK01000041.1"/>
</dbReference>
<name>L7L5M5_9ACTN</name>
<dbReference type="AlphaFoldDB" id="L7L5M5"/>
<evidence type="ECO:0000313" key="2">
    <source>
        <dbReference type="EMBL" id="GAC56244.1"/>
    </source>
</evidence>
<feature type="signal peptide" evidence="1">
    <location>
        <begin position="1"/>
        <end position="26"/>
    </location>
</feature>
<keyword evidence="3" id="KW-1185">Reference proteome</keyword>
<organism evidence="2 3">
    <name type="scientific">Gordonia hirsuta DSM 44140 = NBRC 16056</name>
    <dbReference type="NCBI Taxonomy" id="1121927"/>
    <lineage>
        <taxon>Bacteria</taxon>
        <taxon>Bacillati</taxon>
        <taxon>Actinomycetota</taxon>
        <taxon>Actinomycetes</taxon>
        <taxon>Mycobacteriales</taxon>
        <taxon>Gordoniaceae</taxon>
        <taxon>Gordonia</taxon>
    </lineage>
</organism>
<evidence type="ECO:0000256" key="1">
    <source>
        <dbReference type="SAM" id="SignalP"/>
    </source>
</evidence>
<evidence type="ECO:0000313" key="3">
    <source>
        <dbReference type="Proteomes" id="UP000053405"/>
    </source>
</evidence>
<dbReference type="Proteomes" id="UP000053405">
    <property type="component" value="Unassembled WGS sequence"/>
</dbReference>
<comment type="caution">
    <text evidence="2">The sequence shown here is derived from an EMBL/GenBank/DDBJ whole genome shotgun (WGS) entry which is preliminary data.</text>
</comment>
<proteinExistence type="predicted"/>
<protein>
    <submittedName>
        <fullName evidence="2">Uncharacterized protein</fullName>
    </submittedName>
</protein>
<reference evidence="2 3" key="1">
    <citation type="submission" date="2012-12" db="EMBL/GenBank/DDBJ databases">
        <title>Whole genome shotgun sequence of Gordonia hirsuta NBRC 16056.</title>
        <authorList>
            <person name="Isaki-Nakamura S."/>
            <person name="Hosoyama A."/>
            <person name="Tsuchikane K."/>
            <person name="Katsumata H."/>
            <person name="Baba S."/>
            <person name="Yamazaki S."/>
            <person name="Fujita N."/>
        </authorList>
    </citation>
    <scope>NUCLEOTIDE SEQUENCE [LARGE SCALE GENOMIC DNA]</scope>
    <source>
        <strain evidence="2 3">NBRC 16056</strain>
    </source>
</reference>
<sequence>MARLSRTARSLTALALAAGLTGGGLAAGQAHADQGNYVKTLRCDSPDPFPGPPLRITVDVWNKMKHPSDGLPAPAIALIASNNRKQGIFPNAGIYTMETTVNWRNVTTGKRGVVRVPTRASHVTWQAVIHPGHGRVDFTVRQKIGVLALVPMVNPQYSSCRGSAVA</sequence>
<dbReference type="eggNOG" id="ENOG5033YSH">
    <property type="taxonomic scope" value="Bacteria"/>
</dbReference>
<dbReference type="EMBL" id="BANT01000004">
    <property type="protein sequence ID" value="GAC56244.1"/>
    <property type="molecule type" value="Genomic_DNA"/>
</dbReference>
<accession>L7L5M5</accession>
<keyword evidence="1" id="KW-0732">Signal</keyword>
<feature type="chain" id="PRO_5038936861" evidence="1">
    <location>
        <begin position="27"/>
        <end position="166"/>
    </location>
</feature>
<dbReference type="STRING" id="1121927.GOHSU_04_01130"/>